<dbReference type="AlphaFoldDB" id="U7QKP7"/>
<keyword evidence="2" id="KW-1185">Reference proteome</keyword>
<comment type="caution">
    <text evidence="1">The sequence shown here is derived from an EMBL/GenBank/DDBJ whole genome shotgun (WGS) entry which is preliminary data.</text>
</comment>
<sequence length="53" mass="6403">MIRNSCQKHWREYRLNSVNTVGDLGFKFYRIKSCIVQLLMINLGFFYLDKKIT</sequence>
<reference evidence="1 2" key="1">
    <citation type="journal article" date="2013" name="Front. Microbiol.">
        <title>Comparative genomic analyses of the cyanobacterium, Lyngbya aestuarii BL J, a powerful hydrogen producer.</title>
        <authorList>
            <person name="Kothari A."/>
            <person name="Vaughn M."/>
            <person name="Garcia-Pichel F."/>
        </authorList>
    </citation>
    <scope>NUCLEOTIDE SEQUENCE [LARGE SCALE GENOMIC DNA]</scope>
    <source>
        <strain evidence="1 2">BL J</strain>
    </source>
</reference>
<evidence type="ECO:0000313" key="1">
    <source>
        <dbReference type="EMBL" id="ERT08529.1"/>
    </source>
</evidence>
<dbReference type="Proteomes" id="UP000017127">
    <property type="component" value="Unassembled WGS sequence"/>
</dbReference>
<dbReference type="EMBL" id="AUZM01000010">
    <property type="protein sequence ID" value="ERT08529.1"/>
    <property type="molecule type" value="Genomic_DNA"/>
</dbReference>
<proteinExistence type="predicted"/>
<organism evidence="1 2">
    <name type="scientific">Lyngbya aestuarii BL J</name>
    <dbReference type="NCBI Taxonomy" id="1348334"/>
    <lineage>
        <taxon>Bacteria</taxon>
        <taxon>Bacillati</taxon>
        <taxon>Cyanobacteriota</taxon>
        <taxon>Cyanophyceae</taxon>
        <taxon>Oscillatoriophycideae</taxon>
        <taxon>Oscillatoriales</taxon>
        <taxon>Microcoleaceae</taxon>
        <taxon>Lyngbya</taxon>
    </lineage>
</organism>
<evidence type="ECO:0000313" key="2">
    <source>
        <dbReference type="Proteomes" id="UP000017127"/>
    </source>
</evidence>
<gene>
    <name evidence="1" type="ORF">M595_1523</name>
</gene>
<name>U7QKP7_9CYAN</name>
<protein>
    <submittedName>
        <fullName evidence="1">Uncharacterized protein</fullName>
    </submittedName>
</protein>
<accession>U7QKP7</accession>